<dbReference type="AlphaFoldDB" id="A0A0E2LR06"/>
<dbReference type="GO" id="GO:0019563">
    <property type="term" value="P:glycerol catabolic process"/>
    <property type="evidence" value="ECO:0007669"/>
    <property type="project" value="TreeGrafter"/>
</dbReference>
<feature type="active site" description="Electrophile" evidence="7">
    <location>
        <position position="96"/>
    </location>
</feature>
<dbReference type="UniPathway" id="UPA00138"/>
<dbReference type="HAMAP" id="MF_00147_B">
    <property type="entry name" value="TIM_B"/>
    <property type="match status" value="1"/>
</dbReference>
<keyword evidence="4 7" id="KW-0963">Cytoplasm</keyword>
<dbReference type="PATRIC" id="fig|1227271.3.peg.963"/>
<evidence type="ECO:0000256" key="5">
    <source>
        <dbReference type="ARBA" id="ARBA00023152"/>
    </source>
</evidence>
<evidence type="ECO:0000256" key="8">
    <source>
        <dbReference type="RuleBase" id="RU363013"/>
    </source>
</evidence>
<dbReference type="PANTHER" id="PTHR21139:SF42">
    <property type="entry name" value="TRIOSEPHOSPHATE ISOMERASE"/>
    <property type="match status" value="1"/>
</dbReference>
<feature type="binding site" evidence="7">
    <location>
        <position position="214"/>
    </location>
    <ligand>
        <name>substrate</name>
    </ligand>
</feature>
<feature type="active site" description="Proton acceptor" evidence="7">
    <location>
        <position position="168"/>
    </location>
</feature>
<evidence type="ECO:0000256" key="7">
    <source>
        <dbReference type="HAMAP-Rule" id="MF_00147"/>
    </source>
</evidence>
<dbReference type="InterPro" id="IPR035990">
    <property type="entry name" value="TIM_sf"/>
</dbReference>
<keyword evidence="6 7" id="KW-0413">Isomerase</keyword>
<dbReference type="PROSITE" id="PS51440">
    <property type="entry name" value="TIM_2"/>
    <property type="match status" value="1"/>
</dbReference>
<dbReference type="CDD" id="cd00311">
    <property type="entry name" value="TIM"/>
    <property type="match status" value="1"/>
</dbReference>
<accession>A0A0E2LR06</accession>
<evidence type="ECO:0000313" key="9">
    <source>
        <dbReference type="EMBL" id="ERJ66529.1"/>
    </source>
</evidence>
<dbReference type="Pfam" id="PF00121">
    <property type="entry name" value="TIM"/>
    <property type="match status" value="1"/>
</dbReference>
<feature type="binding site" evidence="7">
    <location>
        <begin position="9"/>
        <end position="11"/>
    </location>
    <ligand>
        <name>substrate</name>
    </ligand>
</feature>
<comment type="similarity">
    <text evidence="2 7 8">Belongs to the triosephosphate isomerase family.</text>
</comment>
<dbReference type="InterPro" id="IPR022896">
    <property type="entry name" value="TrioseP_Isoase_bac/euk"/>
</dbReference>
<dbReference type="GO" id="GO:0005829">
    <property type="term" value="C:cytosol"/>
    <property type="evidence" value="ECO:0007669"/>
    <property type="project" value="TreeGrafter"/>
</dbReference>
<dbReference type="GO" id="GO:0006094">
    <property type="term" value="P:gluconeogenesis"/>
    <property type="evidence" value="ECO:0007669"/>
    <property type="project" value="UniProtKB-UniRule"/>
</dbReference>
<dbReference type="GO" id="GO:0004807">
    <property type="term" value="F:triose-phosphate isomerase activity"/>
    <property type="evidence" value="ECO:0007669"/>
    <property type="project" value="UniProtKB-UniRule"/>
</dbReference>
<comment type="catalytic activity">
    <reaction evidence="7 8">
        <text>D-glyceraldehyde 3-phosphate = dihydroxyacetone phosphate</text>
        <dbReference type="Rhea" id="RHEA:18585"/>
        <dbReference type="ChEBI" id="CHEBI:57642"/>
        <dbReference type="ChEBI" id="CHEBI:59776"/>
        <dbReference type="EC" id="5.3.1.1"/>
    </reaction>
</comment>
<comment type="subunit">
    <text evidence="7 8">Homodimer.</text>
</comment>
<dbReference type="EMBL" id="AWUW01000076">
    <property type="protein sequence ID" value="ERJ66529.1"/>
    <property type="molecule type" value="Genomic_DNA"/>
</dbReference>
<protein>
    <recommendedName>
        <fullName evidence="7 8">Triosephosphate isomerase</fullName>
        <shortName evidence="7">TIM</shortName>
        <shortName evidence="7">TPI</shortName>
        <ecNumber evidence="7 8">5.3.1.1</ecNumber>
    </recommendedName>
    <alternativeName>
        <fullName evidence="7">Triose-phosphate isomerase</fullName>
    </alternativeName>
</protein>
<dbReference type="PROSITE" id="PS00171">
    <property type="entry name" value="TIM_1"/>
    <property type="match status" value="1"/>
</dbReference>
<dbReference type="GO" id="GO:0046166">
    <property type="term" value="P:glyceraldehyde-3-phosphate biosynthetic process"/>
    <property type="evidence" value="ECO:0007669"/>
    <property type="project" value="TreeGrafter"/>
</dbReference>
<evidence type="ECO:0000256" key="1">
    <source>
        <dbReference type="ARBA" id="ARBA00004680"/>
    </source>
</evidence>
<dbReference type="InterPro" id="IPR013785">
    <property type="entry name" value="Aldolase_TIM"/>
</dbReference>
<dbReference type="EC" id="5.3.1.1" evidence="7 8"/>
<dbReference type="FunFam" id="3.20.20.70:FF:000016">
    <property type="entry name" value="Triosephosphate isomerase"/>
    <property type="match status" value="1"/>
</dbReference>
<comment type="function">
    <text evidence="7">Involved in the gluconeogenesis. Catalyzes stereospecifically the conversion of dihydroxyacetone phosphate (DHAP) to D-glyceraldehyde-3-phosphate (G3P).</text>
</comment>
<reference evidence="9 10" key="1">
    <citation type="submission" date="2013-06" db="EMBL/GenBank/DDBJ databases">
        <authorList>
            <person name="Weinstock G."/>
            <person name="Sodergren E."/>
            <person name="Lobos E.A."/>
            <person name="Fulton L."/>
            <person name="Fulton R."/>
            <person name="Courtney L."/>
            <person name="Fronick C."/>
            <person name="O'Laughlin M."/>
            <person name="Godfrey J."/>
            <person name="Wilson R.M."/>
            <person name="Miner T."/>
            <person name="Farmer C."/>
            <person name="Delehaunty K."/>
            <person name="Cordes M."/>
            <person name="Minx P."/>
            <person name="Tomlinson C."/>
            <person name="Chen J."/>
            <person name="Wollam A."/>
            <person name="Pepin K.H."/>
            <person name="Bhonagiri V."/>
            <person name="Zhang X."/>
            <person name="Warren W."/>
            <person name="Mitreva M."/>
            <person name="Mardis E.R."/>
            <person name="Wilson R.K."/>
        </authorList>
    </citation>
    <scope>NUCLEOTIDE SEQUENCE [LARGE SCALE GENOMIC DNA]</scope>
    <source>
        <strain evidence="9 10">F0570</strain>
    </source>
</reference>
<sequence>MRKNIVAGNWKMNKTLQEGLALAKELDAALEGRTINCDVIIGTPFIHLASIAAAIDTTRIGVAAENCADKESGAYTGEVSAAMVASTGARYVIIGHSERRAYYHETSPILMEKVKLALSNGLTPIFCVGEVLEEREAGKHFEVVARQVEEALFTLDQTDFAKLILAYEPVWAIGTGKTATADQAQEMHAHIRKSIAAKYGKEVANGCSILYGGSCNAANAKELFSRADVDGGLIGGASLSVDKFLPIIEAF</sequence>
<evidence type="ECO:0000256" key="3">
    <source>
        <dbReference type="ARBA" id="ARBA00022432"/>
    </source>
</evidence>
<evidence type="ECO:0000256" key="4">
    <source>
        <dbReference type="ARBA" id="ARBA00022490"/>
    </source>
</evidence>
<organism evidence="9 10">
    <name type="scientific">Porphyromonas gingivalis F0570</name>
    <dbReference type="NCBI Taxonomy" id="1227271"/>
    <lineage>
        <taxon>Bacteria</taxon>
        <taxon>Pseudomonadati</taxon>
        <taxon>Bacteroidota</taxon>
        <taxon>Bacteroidia</taxon>
        <taxon>Bacteroidales</taxon>
        <taxon>Porphyromonadaceae</taxon>
        <taxon>Porphyromonas</taxon>
    </lineage>
</organism>
<dbReference type="InterPro" id="IPR000652">
    <property type="entry name" value="Triosephosphate_isomerase"/>
</dbReference>
<comment type="pathway">
    <text evidence="7 8">Carbohydrate biosynthesis; gluconeogenesis.</text>
</comment>
<dbReference type="SUPFAM" id="SSF51351">
    <property type="entry name" value="Triosephosphate isomerase (TIM)"/>
    <property type="match status" value="1"/>
</dbReference>
<dbReference type="PANTHER" id="PTHR21139">
    <property type="entry name" value="TRIOSEPHOSPHATE ISOMERASE"/>
    <property type="match status" value="1"/>
</dbReference>
<dbReference type="UniPathway" id="UPA00109">
    <property type="reaction ID" value="UER00189"/>
</dbReference>
<name>A0A0E2LR06_PORGN</name>
<keyword evidence="3 7" id="KW-0312">Gluconeogenesis</keyword>
<feature type="binding site" evidence="7">
    <location>
        <position position="174"/>
    </location>
    <ligand>
        <name>substrate</name>
    </ligand>
</feature>
<dbReference type="HOGENOM" id="CLU_024251_2_3_10"/>
<gene>
    <name evidence="7" type="primary">tpiA</name>
    <name evidence="9" type="ORF">HMPREF1555_01108</name>
</gene>
<evidence type="ECO:0000313" key="10">
    <source>
        <dbReference type="Proteomes" id="UP000016630"/>
    </source>
</evidence>
<evidence type="ECO:0000256" key="2">
    <source>
        <dbReference type="ARBA" id="ARBA00007422"/>
    </source>
</evidence>
<comment type="caution">
    <text evidence="9">The sequence shown here is derived from an EMBL/GenBank/DDBJ whole genome shotgun (WGS) entry which is preliminary data.</text>
</comment>
<dbReference type="NCBIfam" id="TIGR00419">
    <property type="entry name" value="tim"/>
    <property type="match status" value="1"/>
</dbReference>
<comment type="subcellular location">
    <subcellularLocation>
        <location evidence="7 8">Cytoplasm</location>
    </subcellularLocation>
</comment>
<feature type="binding site" evidence="7">
    <location>
        <begin position="235"/>
        <end position="236"/>
    </location>
    <ligand>
        <name>substrate</name>
    </ligand>
</feature>
<dbReference type="Proteomes" id="UP000016630">
    <property type="component" value="Unassembled WGS sequence"/>
</dbReference>
<dbReference type="GO" id="GO:0006096">
    <property type="term" value="P:glycolytic process"/>
    <property type="evidence" value="ECO:0007669"/>
    <property type="project" value="UniProtKB-UniRule"/>
</dbReference>
<dbReference type="RefSeq" id="WP_021665467.1">
    <property type="nucleotide sequence ID" value="NZ_KI259166.1"/>
</dbReference>
<evidence type="ECO:0000256" key="6">
    <source>
        <dbReference type="ARBA" id="ARBA00023235"/>
    </source>
</evidence>
<keyword evidence="5 7" id="KW-0324">Glycolysis</keyword>
<comment type="pathway">
    <text evidence="1 7 8">Carbohydrate degradation; glycolysis; D-glyceraldehyde 3-phosphate from glycerone phosphate: step 1/1.</text>
</comment>
<dbReference type="Gene3D" id="3.20.20.70">
    <property type="entry name" value="Aldolase class I"/>
    <property type="match status" value="1"/>
</dbReference>
<dbReference type="InterPro" id="IPR020861">
    <property type="entry name" value="Triosephosphate_isomerase_AS"/>
</dbReference>
<proteinExistence type="inferred from homology"/>